<dbReference type="Gene3D" id="2.40.170.20">
    <property type="entry name" value="TonB-dependent receptor, beta-barrel domain"/>
    <property type="match status" value="1"/>
</dbReference>
<dbReference type="SUPFAM" id="SSF49464">
    <property type="entry name" value="Carboxypeptidase regulatory domain-like"/>
    <property type="match status" value="1"/>
</dbReference>
<dbReference type="GO" id="GO:0009279">
    <property type="term" value="C:cell outer membrane"/>
    <property type="evidence" value="ECO:0007669"/>
    <property type="project" value="UniProtKB-SubCell"/>
</dbReference>
<keyword evidence="5" id="KW-0472">Membrane</keyword>
<dbReference type="GO" id="GO:0015344">
    <property type="term" value="F:siderophore uptake transmembrane transporter activity"/>
    <property type="evidence" value="ECO:0007669"/>
    <property type="project" value="TreeGrafter"/>
</dbReference>
<sequence>MSIFSKLLAVLRGAQSFPQPFRRTVSIFFLLSCVVAPTFLIAQTGGRIAGAVKDATGAVIPNCQVVLANPANGVKQNAVTGNDGLFTFAAVPVGQYELDVTADGFNPYRQTANLKIDVNTALTVDVVLQVADASQTINVIENTAEVHTTDTQIGQTIERKQVVDIPLNGRSYTDLLAVQAGVVPITTSGAGNSTSGGGFGTVSAAGETNTGQFSINGQRESDNAYYLNGASVQESIGQQAGIIPNLDSIAEFRILSSNVDAEYGSFTGGIINVVTKSGTNALHGNLFEFFRNTHLDARNYFSPERAAFHQNQYGGTIGGPIRKDKIFFFGDYQGQRQVQGIETGLVSVPSLANRSGNFGSSSAFTGIVNGPYLAQVLSQRLGHQVTQGEPFSKVFPNGIIPQSAWGAAPTKMLQYIPAPNVGTATFSSGAYNNTINDNKFGGRLDFNSNRFGTSSIYYFNDNYNLDNPYPSALGGATLPANGFAYDATSMGSDQTVIFSNIRTFGLNTVNEARFGITRLDNHLGTPKGGVGVTLADQGIQAGGEGIVQGFPKQAGVEELIFNNFSVGTNPFSLAQVNTTYDLADSLSHTVGKHTIKAGGRYIWYKVKQNPNLIANGQYLFGAGGTQTTGNAFADFLLGTPDQYSQQSSPIFYESAADGDLFAQDSFRIRPNLTINYGLRWDYVTPWAEKYHQTTTFVAGVQSETFPGAPLGYLVPGDPLPDGGTIPNAIAPTSKDNFSPRFGLAYAPAFSDGLLGKLTGGPGKTSIRLGGGRFFSSPQGLTVAYPTGNPPYGLTYISQEPPVMETPFVGALTGTQYIQQFPVHVPPHTVSRQDPDNNVDWNLYTPISGAGSVYYKNKTSYSMQYTLSIDRQIGANALFSIAYVGSLGRHLLTVRGANPGNPALCLSLSQPSEVASGSTPCGPFGENGVYTRSDGAVVNGTRGPFPNTIGTDAYYQNMGNSHYNGLEATFKRTVGPLSMLASYTYSKSYDQSSSIQEQVDPFNYHRLDGISAFDLKHNFVVSYNYDLPIARLWRPNRLTSGWALSGITRFSTGVPVTFATTSDNYLVFVQDNGVNNISLDMPNYDGTGYKINRNPRNGKPYFNHLAFTPNALGTPGNSKRRDFYGPGIDNYDMALHKVTNFSGTRALELRLEMFNVFNHAQFYGGNSVDGNIGDQGGTFGYVTKAADPRIGQIAAKFQF</sequence>
<evidence type="ECO:0000256" key="4">
    <source>
        <dbReference type="ARBA" id="ARBA00022692"/>
    </source>
</evidence>
<dbReference type="EMBL" id="CP003130">
    <property type="protein sequence ID" value="AEU36681.1"/>
    <property type="molecule type" value="Genomic_DNA"/>
</dbReference>
<dbReference type="eggNOG" id="COG1629">
    <property type="taxonomic scope" value="Bacteria"/>
</dbReference>
<dbReference type="Gene3D" id="2.60.40.1120">
    <property type="entry name" value="Carboxypeptidase-like, regulatory domain"/>
    <property type="match status" value="1"/>
</dbReference>
<dbReference type="InterPro" id="IPR039426">
    <property type="entry name" value="TonB-dep_rcpt-like"/>
</dbReference>
<dbReference type="Pfam" id="PF25183">
    <property type="entry name" value="OMP_b-brl_4"/>
    <property type="match status" value="1"/>
</dbReference>
<dbReference type="KEGG" id="gma:AciX8_2364"/>
<keyword evidence="4" id="KW-0812">Transmembrane</keyword>
<proteinExistence type="predicted"/>
<dbReference type="Proteomes" id="UP000007113">
    <property type="component" value="Chromosome"/>
</dbReference>
<evidence type="ECO:0000256" key="6">
    <source>
        <dbReference type="ARBA" id="ARBA00023237"/>
    </source>
</evidence>
<dbReference type="PANTHER" id="PTHR30069:SF46">
    <property type="entry name" value="OAR PROTEIN"/>
    <property type="match status" value="1"/>
</dbReference>
<evidence type="ECO:0000256" key="5">
    <source>
        <dbReference type="ARBA" id="ARBA00023136"/>
    </source>
</evidence>
<protein>
    <submittedName>
        <fullName evidence="8">TonB-dependent receptor plug</fullName>
    </submittedName>
</protein>
<dbReference type="Pfam" id="PF13620">
    <property type="entry name" value="CarboxypepD_reg"/>
    <property type="match status" value="1"/>
</dbReference>
<dbReference type="RefSeq" id="WP_014265559.1">
    <property type="nucleotide sequence ID" value="NC_016631.1"/>
</dbReference>
<keyword evidence="9" id="KW-1185">Reference proteome</keyword>
<accession>G8NX67</accession>
<evidence type="ECO:0000256" key="3">
    <source>
        <dbReference type="ARBA" id="ARBA00022452"/>
    </source>
</evidence>
<evidence type="ECO:0000259" key="7">
    <source>
        <dbReference type="Pfam" id="PF25183"/>
    </source>
</evidence>
<reference evidence="8 9" key="1">
    <citation type="submission" date="2011-11" db="EMBL/GenBank/DDBJ databases">
        <title>Complete sequence of Granulicella mallensis MP5ACTX8.</title>
        <authorList>
            <consortium name="US DOE Joint Genome Institute"/>
            <person name="Lucas S."/>
            <person name="Copeland A."/>
            <person name="Lapidus A."/>
            <person name="Cheng J.-F."/>
            <person name="Goodwin L."/>
            <person name="Pitluck S."/>
            <person name="Peters L."/>
            <person name="Lu M."/>
            <person name="Detter J.C."/>
            <person name="Han C."/>
            <person name="Tapia R."/>
            <person name="Land M."/>
            <person name="Hauser L."/>
            <person name="Kyrpides N."/>
            <person name="Ivanova N."/>
            <person name="Mikhailova N."/>
            <person name="Pagani I."/>
            <person name="Rawat S."/>
            <person name="Mannisto M."/>
            <person name="Haggblom M."/>
            <person name="Woyke T."/>
        </authorList>
    </citation>
    <scope>NUCLEOTIDE SEQUENCE [LARGE SCALE GENOMIC DNA]</scope>
    <source>
        <strain evidence="9">ATCC BAA-1857 / DSM 23137 / MP5ACTX8</strain>
    </source>
</reference>
<name>G8NX67_GRAMM</name>
<dbReference type="SUPFAM" id="SSF56935">
    <property type="entry name" value="Porins"/>
    <property type="match status" value="1"/>
</dbReference>
<dbReference type="GO" id="GO:0044718">
    <property type="term" value="P:siderophore transmembrane transport"/>
    <property type="evidence" value="ECO:0007669"/>
    <property type="project" value="TreeGrafter"/>
</dbReference>
<dbReference type="InterPro" id="IPR036942">
    <property type="entry name" value="Beta-barrel_TonB_sf"/>
</dbReference>
<gene>
    <name evidence="8" type="ordered locus">AciX8_2364</name>
</gene>
<keyword evidence="3" id="KW-1134">Transmembrane beta strand</keyword>
<dbReference type="STRING" id="682795.AciX8_2364"/>
<evidence type="ECO:0000313" key="9">
    <source>
        <dbReference type="Proteomes" id="UP000007113"/>
    </source>
</evidence>
<evidence type="ECO:0000313" key="8">
    <source>
        <dbReference type="EMBL" id="AEU36681.1"/>
    </source>
</evidence>
<comment type="subcellular location">
    <subcellularLocation>
        <location evidence="1">Cell outer membrane</location>
        <topology evidence="1">Multi-pass membrane protein</topology>
    </subcellularLocation>
</comment>
<dbReference type="PANTHER" id="PTHR30069">
    <property type="entry name" value="TONB-DEPENDENT OUTER MEMBRANE RECEPTOR"/>
    <property type="match status" value="1"/>
</dbReference>
<dbReference type="AlphaFoldDB" id="G8NX67"/>
<dbReference type="InterPro" id="IPR057601">
    <property type="entry name" value="Oar-like_b-barrel"/>
</dbReference>
<organism evidence="8 9">
    <name type="scientific">Granulicella mallensis (strain ATCC BAA-1857 / DSM 23137 / MP5ACTX8)</name>
    <dbReference type="NCBI Taxonomy" id="682795"/>
    <lineage>
        <taxon>Bacteria</taxon>
        <taxon>Pseudomonadati</taxon>
        <taxon>Acidobacteriota</taxon>
        <taxon>Terriglobia</taxon>
        <taxon>Terriglobales</taxon>
        <taxon>Acidobacteriaceae</taxon>
        <taxon>Granulicella</taxon>
    </lineage>
</organism>
<keyword evidence="2" id="KW-0813">Transport</keyword>
<dbReference type="HOGENOM" id="CLU_006298_0_0_0"/>
<keyword evidence="6" id="KW-0998">Cell outer membrane</keyword>
<dbReference type="InterPro" id="IPR008969">
    <property type="entry name" value="CarboxyPept-like_regulatory"/>
</dbReference>
<evidence type="ECO:0000256" key="1">
    <source>
        <dbReference type="ARBA" id="ARBA00004571"/>
    </source>
</evidence>
<evidence type="ECO:0000256" key="2">
    <source>
        <dbReference type="ARBA" id="ARBA00022448"/>
    </source>
</evidence>
<feature type="domain" description="TonB-dependent transporter Oar-like beta-barrel" evidence="7">
    <location>
        <begin position="274"/>
        <end position="1191"/>
    </location>
</feature>
<keyword evidence="8" id="KW-0675">Receptor</keyword>